<keyword evidence="11" id="KW-1185">Reference proteome</keyword>
<feature type="domain" description="FAD-binding PCMH-type" evidence="9">
    <location>
        <begin position="36"/>
        <end position="255"/>
    </location>
</feature>
<dbReference type="Proteomes" id="UP000184221">
    <property type="component" value="Unassembled WGS sequence"/>
</dbReference>
<dbReference type="Pfam" id="PF01565">
    <property type="entry name" value="FAD_binding_4"/>
    <property type="match status" value="1"/>
</dbReference>
<dbReference type="PROSITE" id="PS51379">
    <property type="entry name" value="4FE4S_FER_2"/>
    <property type="match status" value="1"/>
</dbReference>
<evidence type="ECO:0000313" key="11">
    <source>
        <dbReference type="Proteomes" id="UP000184221"/>
    </source>
</evidence>
<dbReference type="OrthoDB" id="9811557at2"/>
<dbReference type="InterPro" id="IPR004113">
    <property type="entry name" value="FAD-bd_oxidored_4_C"/>
</dbReference>
<dbReference type="PROSITE" id="PS00198">
    <property type="entry name" value="4FE4S_FER_1"/>
    <property type="match status" value="1"/>
</dbReference>
<dbReference type="InterPro" id="IPR036318">
    <property type="entry name" value="FAD-bd_PCMH-like_sf"/>
</dbReference>
<evidence type="ECO:0000313" key="10">
    <source>
        <dbReference type="EMBL" id="SHH91999.1"/>
    </source>
</evidence>
<comment type="cofactor">
    <cofactor evidence="1">
        <name>FAD</name>
        <dbReference type="ChEBI" id="CHEBI:57692"/>
    </cofactor>
</comment>
<evidence type="ECO:0000256" key="3">
    <source>
        <dbReference type="ARBA" id="ARBA00022723"/>
    </source>
</evidence>
<keyword evidence="4" id="KW-0274">FAD</keyword>
<dbReference type="Gene3D" id="3.30.465.10">
    <property type="match status" value="1"/>
</dbReference>
<dbReference type="InterPro" id="IPR016169">
    <property type="entry name" value="FAD-bd_PCMH_sub2"/>
</dbReference>
<dbReference type="InterPro" id="IPR016166">
    <property type="entry name" value="FAD-bd_PCMH"/>
</dbReference>
<dbReference type="GO" id="GO:0008720">
    <property type="term" value="F:D-lactate dehydrogenase (NAD+) activity"/>
    <property type="evidence" value="ECO:0007669"/>
    <property type="project" value="TreeGrafter"/>
</dbReference>
<evidence type="ECO:0000256" key="7">
    <source>
        <dbReference type="ARBA" id="ARBA00023014"/>
    </source>
</evidence>
<dbReference type="PANTHER" id="PTHR11748">
    <property type="entry name" value="D-LACTATE DEHYDROGENASE"/>
    <property type="match status" value="1"/>
</dbReference>
<evidence type="ECO:0000256" key="4">
    <source>
        <dbReference type="ARBA" id="ARBA00022827"/>
    </source>
</evidence>
<dbReference type="SUPFAM" id="SSF46548">
    <property type="entry name" value="alpha-helical ferredoxin"/>
    <property type="match status" value="1"/>
</dbReference>
<evidence type="ECO:0000256" key="5">
    <source>
        <dbReference type="ARBA" id="ARBA00023002"/>
    </source>
</evidence>
<gene>
    <name evidence="10" type="ORF">SAMN05443551_3568</name>
</gene>
<dbReference type="GO" id="GO:0071949">
    <property type="term" value="F:FAD binding"/>
    <property type="evidence" value="ECO:0007669"/>
    <property type="project" value="InterPro"/>
</dbReference>
<dbReference type="Gene3D" id="3.30.70.2740">
    <property type="match status" value="1"/>
</dbReference>
<dbReference type="GO" id="GO:1903457">
    <property type="term" value="P:lactate catabolic process"/>
    <property type="evidence" value="ECO:0007669"/>
    <property type="project" value="TreeGrafter"/>
</dbReference>
<organism evidence="10 11">
    <name type="scientific">Marivita hallyeonensis</name>
    <dbReference type="NCBI Taxonomy" id="996342"/>
    <lineage>
        <taxon>Bacteria</taxon>
        <taxon>Pseudomonadati</taxon>
        <taxon>Pseudomonadota</taxon>
        <taxon>Alphaproteobacteria</taxon>
        <taxon>Rhodobacterales</taxon>
        <taxon>Roseobacteraceae</taxon>
        <taxon>Marivita</taxon>
    </lineage>
</organism>
<dbReference type="Gene3D" id="1.10.45.10">
    <property type="entry name" value="Vanillyl-alcohol Oxidase, Chain A, domain 4"/>
    <property type="match status" value="1"/>
</dbReference>
<name>A0A1M5WWL8_9RHOB</name>
<dbReference type="STRING" id="996342.SAMN05443551_3568"/>
<dbReference type="Pfam" id="PF13183">
    <property type="entry name" value="Fer4_8"/>
    <property type="match status" value="1"/>
</dbReference>
<dbReference type="InterPro" id="IPR016164">
    <property type="entry name" value="FAD-linked_Oxase-like_C"/>
</dbReference>
<dbReference type="GO" id="GO:0051536">
    <property type="term" value="F:iron-sulfur cluster binding"/>
    <property type="evidence" value="ECO:0007669"/>
    <property type="project" value="UniProtKB-KW"/>
</dbReference>
<accession>A0A1M5WWL8</accession>
<keyword evidence="7" id="KW-0411">Iron-sulfur</keyword>
<sequence length="957" mass="103965">MRENARLSSRLTAAISGDVMTDPASRGRYATDASIYQMIPEAVVVPRSVEDVEAAMDIAREEETPVLPRGGGTSQCGQTVNRAVVLDNTRHLNRILDIDTEKLTARVEPGLVLDELNRALKPHGLWFPVDPSTASRCTLGGMAANNSSGGKSLRYGIMRDNVRAISAILPDGTKARFNGANPEPGVYADLVNDMRALGRREADEIDARFPKVQRRVGGYNIDALTGYEVNMAHLLVGSEGTLAYFTELELSLAHLPGEKVTGVCHFPTFYAAMDAAQHLVTLNPQAVELIDDTMIALGRDIPLFRKTIEAFVEGDPAALLLVEFAEGSAEGNAAKLAELSQMMGDLGFAFTGTGKTWGGVVPVTDNGLQGAIAEYRKSGLNVMMSMKDAGKPISFVEDCAVALPDLAEYTQGVTDVFTKYGSKGTWYAHASVGCLHVRPILNMRQDKDVKTMRAMADEIFDLVKHYKGSHSGEHGDGIVRSEFHEKMFGPRIVSAFEEVKARFDPKGLMNPGKIVHAPAMDDRRVFRYGPNYEVPEFETALDWSAWPGAAGGFQGAVEMCNNNGACRKLKGGVMCPSFRATRNERDATRGRANTLRFAISGQMPGGLTSDAMADTMKYCVSCKACRRECPTGVDMARMKIEVLAARRKKTGLTLAEKLVGYLPRYAPKAAKFAWLMNLRNKIGPVRRMAEGLTGVSHRRDLPVWSSNPFRDDEAQDADPDVLLFADVFNRYFEPENLRSAVRVLRAAGLRVAVARDGSGTALDCGRTLLAVGCVEEARAEAQRVIDATKDAIAKGIPVVGLEPSSILTFRDEFLALCPGPDAEALAGATHTFEEFLAKRSDLRMKPLGRPIYVHGHCHQKAHDAVTPMLDLLKRIPEAEVHMIESSCCGMAGAFGYAPDTIDVSLKMANLDLFPALEAAPTNAFIVADGTSCRHQIADGTPRRAMHVARLLDQALDG</sequence>
<dbReference type="Pfam" id="PF02913">
    <property type="entry name" value="FAD-oxidase_C"/>
    <property type="match status" value="1"/>
</dbReference>
<keyword evidence="3" id="KW-0479">Metal-binding</keyword>
<dbReference type="GO" id="GO:0004458">
    <property type="term" value="F:D-lactate dehydrogenase (cytochrome) activity"/>
    <property type="evidence" value="ECO:0007669"/>
    <property type="project" value="TreeGrafter"/>
</dbReference>
<feature type="domain" description="4Fe-4S ferredoxin-type" evidence="8">
    <location>
        <begin position="609"/>
        <end position="639"/>
    </location>
</feature>
<dbReference type="SUPFAM" id="SSF55103">
    <property type="entry name" value="FAD-linked oxidases, C-terminal domain"/>
    <property type="match status" value="1"/>
</dbReference>
<dbReference type="EMBL" id="FQXC01000005">
    <property type="protein sequence ID" value="SHH91999.1"/>
    <property type="molecule type" value="Genomic_DNA"/>
</dbReference>
<evidence type="ECO:0000259" key="8">
    <source>
        <dbReference type="PROSITE" id="PS51379"/>
    </source>
</evidence>
<evidence type="ECO:0000259" key="9">
    <source>
        <dbReference type="PROSITE" id="PS51387"/>
    </source>
</evidence>
<dbReference type="InterPro" id="IPR017900">
    <property type="entry name" value="4Fe4S_Fe_S_CS"/>
</dbReference>
<keyword evidence="6" id="KW-0408">Iron</keyword>
<dbReference type="InterPro" id="IPR016171">
    <property type="entry name" value="Vanillyl_alc_oxidase_C-sub2"/>
</dbReference>
<dbReference type="PANTHER" id="PTHR11748:SF119">
    <property type="entry name" value="D-2-HYDROXYGLUTARATE DEHYDROGENASE"/>
    <property type="match status" value="1"/>
</dbReference>
<keyword evidence="5" id="KW-0560">Oxidoreductase</keyword>
<dbReference type="InterPro" id="IPR017896">
    <property type="entry name" value="4Fe4S_Fe-S-bd"/>
</dbReference>
<proteinExistence type="predicted"/>
<dbReference type="AlphaFoldDB" id="A0A1M5WWL8"/>
<reference evidence="10 11" key="1">
    <citation type="submission" date="2016-11" db="EMBL/GenBank/DDBJ databases">
        <authorList>
            <person name="Jaros S."/>
            <person name="Januszkiewicz K."/>
            <person name="Wedrychowicz H."/>
        </authorList>
    </citation>
    <scope>NUCLEOTIDE SEQUENCE [LARGE SCALE GENOMIC DNA]</scope>
    <source>
        <strain evidence="10 11">DSM 29431</strain>
    </source>
</reference>
<evidence type="ECO:0000256" key="2">
    <source>
        <dbReference type="ARBA" id="ARBA00022630"/>
    </source>
</evidence>
<keyword evidence="2" id="KW-0285">Flavoprotein</keyword>
<protein>
    <submittedName>
        <fullName evidence="10">FAD/FMN-containing dehydrogenase</fullName>
    </submittedName>
</protein>
<dbReference type="InterPro" id="IPR006094">
    <property type="entry name" value="Oxid_FAD_bind_N"/>
</dbReference>
<evidence type="ECO:0000256" key="6">
    <source>
        <dbReference type="ARBA" id="ARBA00023004"/>
    </source>
</evidence>
<dbReference type="PROSITE" id="PS51387">
    <property type="entry name" value="FAD_PCMH"/>
    <property type="match status" value="1"/>
</dbReference>
<dbReference type="SUPFAM" id="SSF56176">
    <property type="entry name" value="FAD-binding/transporter-associated domain-like"/>
    <property type="match status" value="1"/>
</dbReference>
<evidence type="ECO:0000256" key="1">
    <source>
        <dbReference type="ARBA" id="ARBA00001974"/>
    </source>
</evidence>
<dbReference type="GO" id="GO:0046872">
    <property type="term" value="F:metal ion binding"/>
    <property type="evidence" value="ECO:0007669"/>
    <property type="project" value="UniProtKB-KW"/>
</dbReference>